<evidence type="ECO:0000313" key="2">
    <source>
        <dbReference type="Proteomes" id="UP000030151"/>
    </source>
</evidence>
<dbReference type="AlphaFoldDB" id="A0A014N2Q4"/>
<dbReference type="Proteomes" id="UP000030151">
    <property type="component" value="Unassembled WGS sequence"/>
</dbReference>
<gene>
    <name evidence="1" type="ORF">X797_007064</name>
</gene>
<accession>A0A014N2Q4</accession>
<dbReference type="EMBL" id="JELW01000016">
    <property type="protein sequence ID" value="EXU99935.1"/>
    <property type="molecule type" value="Genomic_DNA"/>
</dbReference>
<name>A0A014N2Q4_9HYPO</name>
<proteinExistence type="predicted"/>
<sequence>MGWPGSQLRHSLRGHGGKQEQLYVVVLCIVASSRSREMPRDVVEIPGHRLARCCLLHNPSKLPSLLMNGIVGTSVSKHAPCQAIARLESCSLARCGCRSKVKQPPDSRAEMRRVSPDDGAAWAENEAIVMALFGVMMM</sequence>
<dbReference type="HOGENOM" id="CLU_1855760_0_0_1"/>
<organism evidence="1 2">
    <name type="scientific">Metarhizium robertsii</name>
    <dbReference type="NCBI Taxonomy" id="568076"/>
    <lineage>
        <taxon>Eukaryota</taxon>
        <taxon>Fungi</taxon>
        <taxon>Dikarya</taxon>
        <taxon>Ascomycota</taxon>
        <taxon>Pezizomycotina</taxon>
        <taxon>Sordariomycetes</taxon>
        <taxon>Hypocreomycetidae</taxon>
        <taxon>Hypocreales</taxon>
        <taxon>Clavicipitaceae</taxon>
        <taxon>Metarhizium</taxon>
    </lineage>
</organism>
<protein>
    <submittedName>
        <fullName evidence="1">Uncharacterized protein</fullName>
    </submittedName>
</protein>
<reference evidence="1 2" key="1">
    <citation type="submission" date="2014-02" db="EMBL/GenBank/DDBJ databases">
        <title>The genome sequence of the entomopathogenic fungus Metarhizium robertsii ARSEF 2575.</title>
        <authorList>
            <person name="Giuliano Garisto Donzelli B."/>
            <person name="Roe B.A."/>
            <person name="Macmil S.L."/>
            <person name="Krasnoff S.B."/>
            <person name="Gibson D.M."/>
        </authorList>
    </citation>
    <scope>NUCLEOTIDE SEQUENCE [LARGE SCALE GENOMIC DNA]</scope>
    <source>
        <strain evidence="1 2">ARSEF 2575</strain>
    </source>
</reference>
<evidence type="ECO:0000313" key="1">
    <source>
        <dbReference type="EMBL" id="EXU99935.1"/>
    </source>
</evidence>
<comment type="caution">
    <text evidence="1">The sequence shown here is derived from an EMBL/GenBank/DDBJ whole genome shotgun (WGS) entry which is preliminary data.</text>
</comment>